<accession>A0ABT0LKG0</accession>
<organism evidence="2 3">
    <name type="scientific">Shewanella surugensis</name>
    <dbReference type="NCBI Taxonomy" id="212020"/>
    <lineage>
        <taxon>Bacteria</taxon>
        <taxon>Pseudomonadati</taxon>
        <taxon>Pseudomonadota</taxon>
        <taxon>Gammaproteobacteria</taxon>
        <taxon>Alteromonadales</taxon>
        <taxon>Shewanellaceae</taxon>
        <taxon>Shewanella</taxon>
    </lineage>
</organism>
<keyword evidence="1" id="KW-0472">Membrane</keyword>
<reference evidence="2 3" key="1">
    <citation type="submission" date="2022-01" db="EMBL/GenBank/DDBJ databases">
        <title>Whole genome-based taxonomy of the Shewanellaceae.</title>
        <authorList>
            <person name="Martin-Rodriguez A.J."/>
        </authorList>
    </citation>
    <scope>NUCLEOTIDE SEQUENCE [LARGE SCALE GENOMIC DNA]</scope>
    <source>
        <strain evidence="2 3">DSM 17177</strain>
    </source>
</reference>
<dbReference type="Proteomes" id="UP001203423">
    <property type="component" value="Unassembled WGS sequence"/>
</dbReference>
<keyword evidence="1" id="KW-0812">Transmembrane</keyword>
<dbReference type="RefSeq" id="WP_248943230.1">
    <property type="nucleotide sequence ID" value="NZ_JAKIKS010000216.1"/>
</dbReference>
<evidence type="ECO:0000313" key="2">
    <source>
        <dbReference type="EMBL" id="MCL1127797.1"/>
    </source>
</evidence>
<feature type="transmembrane region" description="Helical" evidence="1">
    <location>
        <begin position="12"/>
        <end position="34"/>
    </location>
</feature>
<evidence type="ECO:0000256" key="1">
    <source>
        <dbReference type="SAM" id="Phobius"/>
    </source>
</evidence>
<proteinExistence type="predicted"/>
<keyword evidence="3" id="KW-1185">Reference proteome</keyword>
<keyword evidence="1" id="KW-1133">Transmembrane helix</keyword>
<comment type="caution">
    <text evidence="2">The sequence shown here is derived from an EMBL/GenBank/DDBJ whole genome shotgun (WGS) entry which is preliminary data.</text>
</comment>
<gene>
    <name evidence="2" type="ORF">L2764_25875</name>
</gene>
<name>A0ABT0LKG0_9GAMM</name>
<protein>
    <submittedName>
        <fullName evidence="2">Uncharacterized protein</fullName>
    </submittedName>
</protein>
<evidence type="ECO:0000313" key="3">
    <source>
        <dbReference type="Proteomes" id="UP001203423"/>
    </source>
</evidence>
<sequence>MDSDEIQVFYPTWIKVMGIIFLPIMVPMAIWLGLRPIWETDLTDAQIVLFPIMGVAVLYQCTIGFRCFKYFSTTLVLHDTGVNSYTKGIVEEYLWTDLEVKSYS</sequence>
<feature type="transmembrane region" description="Helical" evidence="1">
    <location>
        <begin position="46"/>
        <end position="68"/>
    </location>
</feature>
<dbReference type="EMBL" id="JAKIKS010000216">
    <property type="protein sequence ID" value="MCL1127797.1"/>
    <property type="molecule type" value="Genomic_DNA"/>
</dbReference>